<gene>
    <name evidence="11" type="ORF">J9309_07120</name>
</gene>
<reference evidence="11 12" key="1">
    <citation type="journal article" date="2021" name="Int. J. Syst. Evol. Microbiol.">
        <title>Faecalibacter bovis sp. nov., isolated from cow faeces.</title>
        <authorList>
            <person name="Li F."/>
            <person name="Zhao W."/>
            <person name="Hong Q."/>
            <person name="Shao Q."/>
            <person name="Song J."/>
            <person name="Yang S."/>
        </authorList>
    </citation>
    <scope>NUCLEOTIDE SEQUENCE [LARGE SCALE GENOMIC DNA]</scope>
    <source>
        <strain evidence="11 12">ZY171143</strain>
    </source>
</reference>
<evidence type="ECO:0000256" key="8">
    <source>
        <dbReference type="ARBA" id="ARBA00047664"/>
    </source>
</evidence>
<feature type="transmembrane region" description="Helical" evidence="9">
    <location>
        <begin position="50"/>
        <end position="69"/>
    </location>
</feature>
<evidence type="ECO:0000256" key="2">
    <source>
        <dbReference type="ARBA" id="ARBA00012254"/>
    </source>
</evidence>
<protein>
    <recommendedName>
        <fullName evidence="2">phosphoribosylglycinamide formyltransferase 1</fullName>
        <ecNumber evidence="2">2.1.2.2</ecNumber>
    </recommendedName>
    <alternativeName>
        <fullName evidence="7">5'-phosphoribosylglycinamide transformylase</fullName>
    </alternativeName>
    <alternativeName>
        <fullName evidence="6">GAR transformylase</fullName>
    </alternativeName>
</protein>
<dbReference type="Proteomes" id="UP000672011">
    <property type="component" value="Chromosome"/>
</dbReference>
<evidence type="ECO:0000256" key="5">
    <source>
        <dbReference type="ARBA" id="ARBA00038440"/>
    </source>
</evidence>
<dbReference type="SUPFAM" id="SSF53328">
    <property type="entry name" value="Formyltransferase"/>
    <property type="match status" value="1"/>
</dbReference>
<comment type="pathway">
    <text evidence="1">Purine metabolism; IMP biosynthesis via de novo pathway; N(2)-formyl-N(1)-(5-phospho-D-ribosyl)glycinamide from N(1)-(5-phospho-D-ribosyl)glycinamide (10-formyl THF route): step 1/1.</text>
</comment>
<dbReference type="RefSeq" id="WP_230475216.1">
    <property type="nucleotide sequence ID" value="NZ_CP072842.1"/>
</dbReference>
<evidence type="ECO:0000256" key="9">
    <source>
        <dbReference type="SAM" id="Phobius"/>
    </source>
</evidence>
<dbReference type="PROSITE" id="PS00373">
    <property type="entry name" value="GART"/>
    <property type="match status" value="1"/>
</dbReference>
<keyword evidence="4" id="KW-0658">Purine biosynthesis</keyword>
<keyword evidence="12" id="KW-1185">Reference proteome</keyword>
<dbReference type="Gene3D" id="3.40.50.170">
    <property type="entry name" value="Formyl transferase, N-terminal domain"/>
    <property type="match status" value="1"/>
</dbReference>
<keyword evidence="9" id="KW-0812">Transmembrane</keyword>
<evidence type="ECO:0000256" key="7">
    <source>
        <dbReference type="ARBA" id="ARBA00041682"/>
    </source>
</evidence>
<evidence type="ECO:0000256" key="4">
    <source>
        <dbReference type="ARBA" id="ARBA00022755"/>
    </source>
</evidence>
<dbReference type="PANTHER" id="PTHR43369">
    <property type="entry name" value="PHOSPHORIBOSYLGLYCINAMIDE FORMYLTRANSFERASE"/>
    <property type="match status" value="1"/>
</dbReference>
<name>A0ABX7X9N5_9FLAO</name>
<evidence type="ECO:0000313" key="11">
    <source>
        <dbReference type="EMBL" id="QTV04591.1"/>
    </source>
</evidence>
<dbReference type="InterPro" id="IPR036477">
    <property type="entry name" value="Formyl_transf_N_sf"/>
</dbReference>
<keyword evidence="9" id="KW-1133">Transmembrane helix</keyword>
<dbReference type="InterPro" id="IPR002376">
    <property type="entry name" value="Formyl_transf_N"/>
</dbReference>
<sequence length="255" mass="29474">MDKKIVMLTGEAISTRYMYNGLKDDYDIQKVIQEVPVSMKKILKNRAKRIGYFQVFGQILFGILVLPFLRKISKEKLISNRLKLNLSDEHIPEDKLIKVDSVNDKKTIEILKQLNPDIVIVNGCRIISKRVLEQIDAVFINTHEGVTPRYRGIHGAYWALVNQDKENCGVTVHLVDKGVDTGGILYQGIISIDDNDNFTTYPIYQTAKGIELMKLAITDYYNGELKTIQPKLESKIWYHPTIWKYFYNWIFKGVN</sequence>
<comment type="similarity">
    <text evidence="5">Belongs to the GART family.</text>
</comment>
<dbReference type="PANTHER" id="PTHR43369:SF2">
    <property type="entry name" value="PHOSPHORIBOSYLGLYCINAMIDE FORMYLTRANSFERASE"/>
    <property type="match status" value="1"/>
</dbReference>
<evidence type="ECO:0000256" key="6">
    <source>
        <dbReference type="ARBA" id="ARBA00041324"/>
    </source>
</evidence>
<accession>A0ABX7X9N5</accession>
<keyword evidence="3" id="KW-0808">Transferase</keyword>
<proteinExistence type="inferred from homology"/>
<evidence type="ECO:0000256" key="1">
    <source>
        <dbReference type="ARBA" id="ARBA00005054"/>
    </source>
</evidence>
<dbReference type="Pfam" id="PF00551">
    <property type="entry name" value="Formyl_trans_N"/>
    <property type="match status" value="1"/>
</dbReference>
<organism evidence="11 12">
    <name type="scientific">Faecalibacter bovis</name>
    <dbReference type="NCBI Taxonomy" id="2898187"/>
    <lineage>
        <taxon>Bacteria</taxon>
        <taxon>Pseudomonadati</taxon>
        <taxon>Bacteroidota</taxon>
        <taxon>Flavobacteriia</taxon>
        <taxon>Flavobacteriales</taxon>
        <taxon>Weeksellaceae</taxon>
        <taxon>Faecalibacter</taxon>
    </lineage>
</organism>
<dbReference type="CDD" id="cd08653">
    <property type="entry name" value="FMT_core_like_3"/>
    <property type="match status" value="1"/>
</dbReference>
<evidence type="ECO:0000256" key="3">
    <source>
        <dbReference type="ARBA" id="ARBA00022679"/>
    </source>
</evidence>
<dbReference type="InterPro" id="IPR001555">
    <property type="entry name" value="GART_AS"/>
</dbReference>
<feature type="domain" description="Formyl transferase N-terminal" evidence="10">
    <location>
        <begin position="95"/>
        <end position="200"/>
    </location>
</feature>
<evidence type="ECO:0000313" key="12">
    <source>
        <dbReference type="Proteomes" id="UP000672011"/>
    </source>
</evidence>
<comment type="catalytic activity">
    <reaction evidence="8">
        <text>N(1)-(5-phospho-beta-D-ribosyl)glycinamide + (6R)-10-formyltetrahydrofolate = N(2)-formyl-N(1)-(5-phospho-beta-D-ribosyl)glycinamide + (6S)-5,6,7,8-tetrahydrofolate + H(+)</text>
        <dbReference type="Rhea" id="RHEA:15053"/>
        <dbReference type="ChEBI" id="CHEBI:15378"/>
        <dbReference type="ChEBI" id="CHEBI:57453"/>
        <dbReference type="ChEBI" id="CHEBI:143788"/>
        <dbReference type="ChEBI" id="CHEBI:147286"/>
        <dbReference type="ChEBI" id="CHEBI:195366"/>
        <dbReference type="EC" id="2.1.2.2"/>
    </reaction>
</comment>
<evidence type="ECO:0000259" key="10">
    <source>
        <dbReference type="Pfam" id="PF00551"/>
    </source>
</evidence>
<dbReference type="EC" id="2.1.2.2" evidence="2"/>
<reference evidence="12" key="2">
    <citation type="submission" date="2021-04" db="EMBL/GenBank/DDBJ databases">
        <title>Taxonomy of Flavobacteriaceae bacterium ZY171143.</title>
        <authorList>
            <person name="Li F."/>
        </authorList>
    </citation>
    <scope>NUCLEOTIDE SEQUENCE [LARGE SCALE GENOMIC DNA]</scope>
    <source>
        <strain evidence="12">ZY171143</strain>
    </source>
</reference>
<dbReference type="EMBL" id="CP072842">
    <property type="protein sequence ID" value="QTV04591.1"/>
    <property type="molecule type" value="Genomic_DNA"/>
</dbReference>
<keyword evidence="9" id="KW-0472">Membrane</keyword>